<name>A0A284RQ79_ARMOS</name>
<organism evidence="1 2">
    <name type="scientific">Armillaria ostoyae</name>
    <name type="common">Armillaria root rot fungus</name>
    <dbReference type="NCBI Taxonomy" id="47428"/>
    <lineage>
        <taxon>Eukaryota</taxon>
        <taxon>Fungi</taxon>
        <taxon>Dikarya</taxon>
        <taxon>Basidiomycota</taxon>
        <taxon>Agaricomycotina</taxon>
        <taxon>Agaricomycetes</taxon>
        <taxon>Agaricomycetidae</taxon>
        <taxon>Agaricales</taxon>
        <taxon>Marasmiineae</taxon>
        <taxon>Physalacriaceae</taxon>
        <taxon>Armillaria</taxon>
    </lineage>
</organism>
<evidence type="ECO:0000313" key="2">
    <source>
        <dbReference type="Proteomes" id="UP000219338"/>
    </source>
</evidence>
<keyword evidence="2" id="KW-1185">Reference proteome</keyword>
<dbReference type="AlphaFoldDB" id="A0A284RQ79"/>
<evidence type="ECO:0000313" key="1">
    <source>
        <dbReference type="EMBL" id="SJL10845.1"/>
    </source>
</evidence>
<accession>A0A284RQ79</accession>
<proteinExistence type="predicted"/>
<protein>
    <submittedName>
        <fullName evidence="1">Uncharacterized protein</fullName>
    </submittedName>
</protein>
<reference evidence="2" key="1">
    <citation type="journal article" date="2017" name="Nat. Ecol. Evol.">
        <title>Genome expansion and lineage-specific genetic innovations in the forest pathogenic fungi Armillaria.</title>
        <authorList>
            <person name="Sipos G."/>
            <person name="Prasanna A.N."/>
            <person name="Walter M.C."/>
            <person name="O'Connor E."/>
            <person name="Balint B."/>
            <person name="Krizsan K."/>
            <person name="Kiss B."/>
            <person name="Hess J."/>
            <person name="Varga T."/>
            <person name="Slot J."/>
            <person name="Riley R."/>
            <person name="Boka B."/>
            <person name="Rigling D."/>
            <person name="Barry K."/>
            <person name="Lee J."/>
            <person name="Mihaltcheva S."/>
            <person name="LaButti K."/>
            <person name="Lipzen A."/>
            <person name="Waldron R."/>
            <person name="Moloney N.M."/>
            <person name="Sperisen C."/>
            <person name="Kredics L."/>
            <person name="Vagvoelgyi C."/>
            <person name="Patrignani A."/>
            <person name="Fitzpatrick D."/>
            <person name="Nagy I."/>
            <person name="Doyle S."/>
            <person name="Anderson J.B."/>
            <person name="Grigoriev I.V."/>
            <person name="Gueldener U."/>
            <person name="Muensterkoetter M."/>
            <person name="Nagy L.G."/>
        </authorList>
    </citation>
    <scope>NUCLEOTIDE SEQUENCE [LARGE SCALE GENOMIC DNA]</scope>
    <source>
        <strain evidence="2">C18/9</strain>
    </source>
</reference>
<gene>
    <name evidence="1" type="ORF">ARMOST_14239</name>
</gene>
<sequence>MPYMKYHQHDEVCRTLPECDIRTVTILRHVTALWCVDPKLHMLELRVRTDFAYLWPSELKPSRSQNLRRKTNCRTKTRVVIVNTRSF</sequence>
<dbReference type="Proteomes" id="UP000219338">
    <property type="component" value="Unassembled WGS sequence"/>
</dbReference>
<dbReference type="EMBL" id="FUEG01000013">
    <property type="protein sequence ID" value="SJL10845.1"/>
    <property type="molecule type" value="Genomic_DNA"/>
</dbReference>